<evidence type="ECO:0000313" key="2">
    <source>
        <dbReference type="EMBL" id="MCT7948085.1"/>
    </source>
</evidence>
<organism evidence="2 3">
    <name type="scientific">Shewanella septentrionalis</name>
    <dbReference type="NCBI Taxonomy" id="2952223"/>
    <lineage>
        <taxon>Bacteria</taxon>
        <taxon>Pseudomonadati</taxon>
        <taxon>Pseudomonadota</taxon>
        <taxon>Gammaproteobacteria</taxon>
        <taxon>Alteromonadales</taxon>
        <taxon>Shewanellaceae</taxon>
        <taxon>Shewanella</taxon>
    </lineage>
</organism>
<gene>
    <name evidence="2" type="ORF">NE536_22320</name>
</gene>
<keyword evidence="3" id="KW-1185">Reference proteome</keyword>
<proteinExistence type="predicted"/>
<protein>
    <submittedName>
        <fullName evidence="2">Uncharacterized protein</fullName>
    </submittedName>
</protein>
<reference evidence="2" key="1">
    <citation type="journal article" date="2023" name="Int. J. Syst. Evol. Microbiol.">
        <title>&lt;i&gt;Shewanella septentrionalis&lt;/i&gt; sp. nov. and &lt;i&gt;Shewanella holmiensis&lt;/i&gt; sp. nov., isolated from Baltic Sea water and sediments.</title>
        <authorList>
            <person name="Martin-Rodriguez A.J."/>
            <person name="Thorell K."/>
            <person name="Joffre E."/>
            <person name="Jensie-Markopoulos S."/>
            <person name="Moore E.R.B."/>
            <person name="Sjoling A."/>
        </authorList>
    </citation>
    <scope>NUCLEOTIDE SEQUENCE</scope>
    <source>
        <strain evidence="2">SP1W3</strain>
    </source>
</reference>
<feature type="compositionally biased region" description="Basic and acidic residues" evidence="1">
    <location>
        <begin position="1"/>
        <end position="10"/>
    </location>
</feature>
<name>A0A9X2WZ52_9GAMM</name>
<dbReference type="EMBL" id="JAMTCC010000085">
    <property type="protein sequence ID" value="MCT7948085.1"/>
    <property type="molecule type" value="Genomic_DNA"/>
</dbReference>
<accession>A0A9X2WZ52</accession>
<dbReference type="AlphaFoldDB" id="A0A9X2WZ52"/>
<dbReference type="Proteomes" id="UP001155604">
    <property type="component" value="Unassembled WGS sequence"/>
</dbReference>
<evidence type="ECO:0000256" key="1">
    <source>
        <dbReference type="SAM" id="MobiDB-lite"/>
    </source>
</evidence>
<evidence type="ECO:0000313" key="3">
    <source>
        <dbReference type="Proteomes" id="UP001155604"/>
    </source>
</evidence>
<sequence>MKDKLDDRTVDFIPQKPKRGRPSTGRAMTAAEKQAAYRARKSAITVTVTFNRDDINTLKRLIGHPDPSLNLDKSVIERLTEAVFQAAK</sequence>
<dbReference type="RefSeq" id="WP_261274061.1">
    <property type="nucleotide sequence ID" value="NZ_JAMTCC010000085.1"/>
</dbReference>
<comment type="caution">
    <text evidence="2">The sequence shown here is derived from an EMBL/GenBank/DDBJ whole genome shotgun (WGS) entry which is preliminary data.</text>
</comment>
<feature type="region of interest" description="Disordered" evidence="1">
    <location>
        <begin position="1"/>
        <end position="29"/>
    </location>
</feature>